<dbReference type="InterPro" id="IPR001173">
    <property type="entry name" value="Glyco_trans_2-like"/>
</dbReference>
<dbReference type="EMBL" id="CP012502">
    <property type="protein sequence ID" value="AOM81662.1"/>
    <property type="molecule type" value="Genomic_DNA"/>
</dbReference>
<dbReference type="PANTHER" id="PTHR22916:SF3">
    <property type="entry name" value="UDP-GLCNAC:BETAGAL BETA-1,3-N-ACETYLGLUCOSAMINYLTRANSFERASE-LIKE PROTEIN 1"/>
    <property type="match status" value="1"/>
</dbReference>
<dbReference type="Proteomes" id="UP000094463">
    <property type="component" value="Chromosome"/>
</dbReference>
<sequence>MNLRKEKDILDSWKDSSNNIPVVTVACITYNHERYIEDAISSFLMQETDFPFEVIIHDDASTDKTAKIVKNYAEKYPNIIKTILQTENQYSKGGRIACRFIYPISRGNFVALCEGDDFWTDKEKLQIQYNLMQKNDSISLCCHTATMTTPDKKPLKKIKPLYEEGIILTERLIESPGGILATNSMFFKNIFKSGMPDYLMKAPTGDVALGHVLALHGKVYYLDRDMSVYRKGVEGSWSNRSKVSSIKINHLKKTIESLERLNEYSGRKYQSSIKKRTEKIEFDIKMILKDKSLFADRIFKEKSNMDKIKIIGRFYFPRTLLKISVIKRKLINSKLQSD</sequence>
<dbReference type="GO" id="GO:0016758">
    <property type="term" value="F:hexosyltransferase activity"/>
    <property type="evidence" value="ECO:0007669"/>
    <property type="project" value="UniProtKB-ARBA"/>
</dbReference>
<dbReference type="PATRIC" id="fig|632773.3.peg.286"/>
<dbReference type="RefSeq" id="WP_198155041.1">
    <property type="nucleotide sequence ID" value="NZ_CP012502.1"/>
</dbReference>
<evidence type="ECO:0000256" key="1">
    <source>
        <dbReference type="ARBA" id="ARBA00006739"/>
    </source>
</evidence>
<organism evidence="3 4">
    <name type="scientific">Salisediminibacterium beveridgei</name>
    <dbReference type="NCBI Taxonomy" id="632773"/>
    <lineage>
        <taxon>Bacteria</taxon>
        <taxon>Bacillati</taxon>
        <taxon>Bacillota</taxon>
        <taxon>Bacilli</taxon>
        <taxon>Bacillales</taxon>
        <taxon>Bacillaceae</taxon>
        <taxon>Salisediminibacterium</taxon>
    </lineage>
</organism>
<dbReference type="PROSITE" id="PS51257">
    <property type="entry name" value="PROKAR_LIPOPROTEIN"/>
    <property type="match status" value="1"/>
</dbReference>
<comment type="similarity">
    <text evidence="1">Belongs to the glycosyltransferase 2 family.</text>
</comment>
<dbReference type="PANTHER" id="PTHR22916">
    <property type="entry name" value="GLYCOSYLTRANSFERASE"/>
    <property type="match status" value="1"/>
</dbReference>
<proteinExistence type="inferred from homology"/>
<dbReference type="Pfam" id="PF00535">
    <property type="entry name" value="Glycos_transf_2"/>
    <property type="match status" value="1"/>
</dbReference>
<dbReference type="KEGG" id="bbev:BBEV_0268"/>
<accession>A0A1D7QRN2</accession>
<name>A0A1D7QRN2_9BACI</name>
<dbReference type="SUPFAM" id="SSF53448">
    <property type="entry name" value="Nucleotide-diphospho-sugar transferases"/>
    <property type="match status" value="1"/>
</dbReference>
<evidence type="ECO:0000313" key="3">
    <source>
        <dbReference type="EMBL" id="AOM81662.1"/>
    </source>
</evidence>
<dbReference type="Gene3D" id="3.90.550.10">
    <property type="entry name" value="Spore Coat Polysaccharide Biosynthesis Protein SpsA, Chain A"/>
    <property type="match status" value="1"/>
</dbReference>
<keyword evidence="4" id="KW-1185">Reference proteome</keyword>
<dbReference type="STRING" id="632773.BBEV_0268"/>
<gene>
    <name evidence="3" type="ORF">BBEV_0268</name>
</gene>
<evidence type="ECO:0000313" key="4">
    <source>
        <dbReference type="Proteomes" id="UP000094463"/>
    </source>
</evidence>
<feature type="domain" description="Glycosyltransferase 2-like" evidence="2">
    <location>
        <begin position="25"/>
        <end position="158"/>
    </location>
</feature>
<evidence type="ECO:0000259" key="2">
    <source>
        <dbReference type="Pfam" id="PF00535"/>
    </source>
</evidence>
<dbReference type="AlphaFoldDB" id="A0A1D7QRN2"/>
<protein>
    <recommendedName>
        <fullName evidence="2">Glycosyltransferase 2-like domain-containing protein</fullName>
    </recommendedName>
</protein>
<reference evidence="3 4" key="1">
    <citation type="submission" date="2015-08" db="EMBL/GenBank/DDBJ databases">
        <title>The complete genome sequence of Bacillus beveridgei MLTeJB.</title>
        <authorList>
            <person name="Hanson T.E."/>
            <person name="Mesa C."/>
            <person name="Basesman S.M."/>
            <person name="Oremland R.S."/>
        </authorList>
    </citation>
    <scope>NUCLEOTIDE SEQUENCE [LARGE SCALE GENOMIC DNA]</scope>
    <source>
        <strain evidence="3 4">MLTeJB</strain>
    </source>
</reference>
<dbReference type="InterPro" id="IPR029044">
    <property type="entry name" value="Nucleotide-diphossugar_trans"/>
</dbReference>